<evidence type="ECO:0000256" key="1">
    <source>
        <dbReference type="SAM" id="Phobius"/>
    </source>
</evidence>
<name>A0A060RLQ9_9STRE</name>
<protein>
    <recommendedName>
        <fullName evidence="4">Conjugal transfer protein</fullName>
    </recommendedName>
</protein>
<keyword evidence="1" id="KW-0472">Membrane</keyword>
<proteinExistence type="predicted"/>
<evidence type="ECO:0000313" key="3">
    <source>
        <dbReference type="Proteomes" id="UP000027584"/>
    </source>
</evidence>
<evidence type="ECO:0000313" key="2">
    <source>
        <dbReference type="EMBL" id="CDO19077.1"/>
    </source>
</evidence>
<dbReference type="Proteomes" id="UP000027584">
    <property type="component" value="Unassembled WGS sequence"/>
</dbReference>
<gene>
    <name evidence="2" type="ORF">BN963_SGAL_02285</name>
</gene>
<feature type="transmembrane region" description="Helical" evidence="1">
    <location>
        <begin position="30"/>
        <end position="53"/>
    </location>
</feature>
<reference evidence="2 3" key="1">
    <citation type="submission" date="2014-02" db="EMBL/GenBank/DDBJ databases">
        <authorList>
            <person name="Manrique M."/>
        </authorList>
    </citation>
    <scope>NUCLEOTIDE SEQUENCE [LARGE SCALE GENOMIC DNA]</scope>
    <source>
        <strain evidence="2 3">LMG17956</strain>
    </source>
</reference>
<evidence type="ECO:0008006" key="4">
    <source>
        <dbReference type="Google" id="ProtNLM"/>
    </source>
</evidence>
<dbReference type="AlphaFoldDB" id="A0A060RLQ9"/>
<keyword evidence="1" id="KW-0812">Transmembrane</keyword>
<dbReference type="InterPro" id="IPR025608">
    <property type="entry name" value="TcpE"/>
</dbReference>
<reference evidence="2 3" key="2">
    <citation type="submission" date="2014-05" db="EMBL/GenBank/DDBJ databases">
        <title>Genome sequence of Streptococcus gallolyticus.</title>
        <authorList>
            <person name="Del Campo R."/>
        </authorList>
    </citation>
    <scope>NUCLEOTIDE SEQUENCE [LARGE SCALE GENOMIC DNA]</scope>
    <source>
        <strain evidence="2 3">LMG17956</strain>
    </source>
</reference>
<dbReference type="EMBL" id="CCBC010000215">
    <property type="protein sequence ID" value="CDO19077.1"/>
    <property type="molecule type" value="Genomic_DNA"/>
</dbReference>
<accession>A0A060RLQ9</accession>
<dbReference type="Pfam" id="PF12648">
    <property type="entry name" value="TcpE"/>
    <property type="match status" value="1"/>
</dbReference>
<keyword evidence="1" id="KW-1133">Transmembrane helix</keyword>
<comment type="caution">
    <text evidence="2">The sequence shown here is derived from an EMBL/GenBank/DDBJ whole genome shotgun (WGS) entry which is preliminary data.</text>
</comment>
<organism evidence="2 3">
    <name type="scientific">Streptococcus gallolyticus</name>
    <dbReference type="NCBI Taxonomy" id="315405"/>
    <lineage>
        <taxon>Bacteria</taxon>
        <taxon>Bacillati</taxon>
        <taxon>Bacillota</taxon>
        <taxon>Bacilli</taxon>
        <taxon>Lactobacillales</taxon>
        <taxon>Streptococcaceae</taxon>
        <taxon>Streptococcus</taxon>
    </lineage>
</organism>
<sequence length="136" mass="16412">MEEEQLFDYGRGINAPYWIQEIKSPKGKRIWYFSTPMQVSFFVVFFLVLIVMFQLLSPLLSWLALHTHSISSLLYAILPYKIAKIYTETEPEGKKMHVFIVDWLKYWFEFKLDKRAIYQGERVDMEKEFVFEKTHL</sequence>